<dbReference type="GO" id="GO:0006282">
    <property type="term" value="P:regulation of DNA repair"/>
    <property type="evidence" value="ECO:0007669"/>
    <property type="project" value="UniProtKB-UniRule"/>
</dbReference>
<evidence type="ECO:0000256" key="2">
    <source>
        <dbReference type="ARBA" id="ARBA00009695"/>
    </source>
</evidence>
<dbReference type="EMBL" id="JACHBX010000006">
    <property type="protein sequence ID" value="MBB6136327.1"/>
    <property type="molecule type" value="Genomic_DNA"/>
</dbReference>
<protein>
    <recommendedName>
        <fullName evidence="3 5">Regulatory protein RecX</fullName>
    </recommendedName>
</protein>
<dbReference type="InterPro" id="IPR053925">
    <property type="entry name" value="RecX_HTH_3rd"/>
</dbReference>
<evidence type="ECO:0000259" key="7">
    <source>
        <dbReference type="Pfam" id="PF21981"/>
    </source>
</evidence>
<evidence type="ECO:0000256" key="3">
    <source>
        <dbReference type="ARBA" id="ARBA00018111"/>
    </source>
</evidence>
<evidence type="ECO:0000256" key="5">
    <source>
        <dbReference type="HAMAP-Rule" id="MF_01114"/>
    </source>
</evidence>
<comment type="function">
    <text evidence="5">Modulates RecA activity.</text>
</comment>
<evidence type="ECO:0000256" key="4">
    <source>
        <dbReference type="ARBA" id="ARBA00022490"/>
    </source>
</evidence>
<proteinExistence type="inferred from homology"/>
<sequence>MYLINSKTGKPVEVTDDDLKGYGRGEKPKRSSFGARPKSKDDQTDRPSKLPQHTFETEEAPAQDGVPKITRSSDYKKKVAKTSFGTKKPVPGEYARTSDKKPKYKARDPAQPQQKPKQPAHQYAGWLLSKREYSADVLRRKLVLRGYSEQEADDALILLQGLNYQSDERYAEMKTRQIEPRVGDARVALTLRQKGIDEQLTKATIEQMEPEDERVVVVVEKFRKDIAQTGMTQELRQKVYRFLAYRGFSGHSINIAMEHLKSGPEDD</sequence>
<feature type="domain" description="RecX third three-helical" evidence="7">
    <location>
        <begin position="212"/>
        <end position="256"/>
    </location>
</feature>
<dbReference type="GO" id="GO:0005737">
    <property type="term" value="C:cytoplasm"/>
    <property type="evidence" value="ECO:0007669"/>
    <property type="project" value="UniProtKB-SubCell"/>
</dbReference>
<feature type="compositionally biased region" description="Basic and acidic residues" evidence="6">
    <location>
        <begin position="96"/>
        <end position="108"/>
    </location>
</feature>
<evidence type="ECO:0000256" key="1">
    <source>
        <dbReference type="ARBA" id="ARBA00004496"/>
    </source>
</evidence>
<reference evidence="8 9" key="1">
    <citation type="submission" date="2020-08" db="EMBL/GenBank/DDBJ databases">
        <title>The Agave Microbiome: Exploring the role of microbial communities in plant adaptations to desert environments.</title>
        <authorList>
            <person name="Partida-Martinez L.P."/>
        </authorList>
    </citation>
    <scope>NUCLEOTIDE SEQUENCE [LARGE SCALE GENOMIC DNA]</scope>
    <source>
        <strain evidence="8 9">AT3.2</strain>
    </source>
</reference>
<feature type="compositionally biased region" description="Basic and acidic residues" evidence="6">
    <location>
        <begin position="38"/>
        <end position="48"/>
    </location>
</feature>
<dbReference type="HAMAP" id="MF_01114">
    <property type="entry name" value="RecX"/>
    <property type="match status" value="1"/>
</dbReference>
<dbReference type="Proteomes" id="UP000540787">
    <property type="component" value="Unassembled WGS sequence"/>
</dbReference>
<accession>A0A7W9X4E9</accession>
<dbReference type="InterPro" id="IPR036388">
    <property type="entry name" value="WH-like_DNA-bd_sf"/>
</dbReference>
<evidence type="ECO:0000313" key="9">
    <source>
        <dbReference type="Proteomes" id="UP000540787"/>
    </source>
</evidence>
<dbReference type="Pfam" id="PF21981">
    <property type="entry name" value="RecX_HTH3"/>
    <property type="match status" value="1"/>
</dbReference>
<comment type="caution">
    <text evidence="8">The sequence shown here is derived from an EMBL/GenBank/DDBJ whole genome shotgun (WGS) entry which is preliminary data.</text>
</comment>
<feature type="region of interest" description="Disordered" evidence="6">
    <location>
        <begin position="1"/>
        <end position="121"/>
    </location>
</feature>
<gene>
    <name evidence="5" type="primary">recX</name>
    <name evidence="8" type="ORF">HD842_004505</name>
</gene>
<keyword evidence="9" id="KW-1185">Reference proteome</keyword>
<organism evidence="8 9">
    <name type="scientific">Massilia aurea</name>
    <dbReference type="NCBI Taxonomy" id="373040"/>
    <lineage>
        <taxon>Bacteria</taxon>
        <taxon>Pseudomonadati</taxon>
        <taxon>Pseudomonadota</taxon>
        <taxon>Betaproteobacteria</taxon>
        <taxon>Burkholderiales</taxon>
        <taxon>Oxalobacteraceae</taxon>
        <taxon>Telluria group</taxon>
        <taxon>Massilia</taxon>
    </lineage>
</organism>
<comment type="subcellular location">
    <subcellularLocation>
        <location evidence="1 5">Cytoplasm</location>
    </subcellularLocation>
</comment>
<comment type="similarity">
    <text evidence="2 5">Belongs to the RecX family.</text>
</comment>
<evidence type="ECO:0000256" key="6">
    <source>
        <dbReference type="SAM" id="MobiDB-lite"/>
    </source>
</evidence>
<keyword evidence="4 5" id="KW-0963">Cytoplasm</keyword>
<feature type="compositionally biased region" description="Basic and acidic residues" evidence="6">
    <location>
        <begin position="17"/>
        <end position="29"/>
    </location>
</feature>
<dbReference type="PANTHER" id="PTHR33602:SF1">
    <property type="entry name" value="REGULATORY PROTEIN RECX FAMILY PROTEIN"/>
    <property type="match status" value="1"/>
</dbReference>
<name>A0A7W9X4E9_9BURK</name>
<dbReference type="PANTHER" id="PTHR33602">
    <property type="entry name" value="REGULATORY PROTEIN RECX FAMILY PROTEIN"/>
    <property type="match status" value="1"/>
</dbReference>
<dbReference type="AlphaFoldDB" id="A0A7W9X4E9"/>
<feature type="compositionally biased region" description="Low complexity" evidence="6">
    <location>
        <begin position="109"/>
        <end position="120"/>
    </location>
</feature>
<evidence type="ECO:0000313" key="8">
    <source>
        <dbReference type="EMBL" id="MBB6136327.1"/>
    </source>
</evidence>
<dbReference type="Gene3D" id="1.10.10.10">
    <property type="entry name" value="Winged helix-like DNA-binding domain superfamily/Winged helix DNA-binding domain"/>
    <property type="match status" value="2"/>
</dbReference>
<dbReference type="RefSeq" id="WP_183557790.1">
    <property type="nucleotide sequence ID" value="NZ_JACHBX010000006.1"/>
</dbReference>
<dbReference type="InterPro" id="IPR003783">
    <property type="entry name" value="Regulatory_RecX"/>
</dbReference>